<gene>
    <name evidence="1" type="ORF">Tco_0820571</name>
</gene>
<keyword evidence="2" id="KW-1185">Reference proteome</keyword>
<proteinExistence type="predicted"/>
<accession>A0ABQ5ACE6</accession>
<reference evidence="1" key="1">
    <citation type="journal article" date="2022" name="Int. J. Mol. Sci.">
        <title>Draft Genome of Tanacetum Coccineum: Genomic Comparison of Closely Related Tanacetum-Family Plants.</title>
        <authorList>
            <person name="Yamashiro T."/>
            <person name="Shiraishi A."/>
            <person name="Nakayama K."/>
            <person name="Satake H."/>
        </authorList>
    </citation>
    <scope>NUCLEOTIDE SEQUENCE</scope>
</reference>
<reference evidence="1" key="2">
    <citation type="submission" date="2022-01" db="EMBL/GenBank/DDBJ databases">
        <authorList>
            <person name="Yamashiro T."/>
            <person name="Shiraishi A."/>
            <person name="Satake H."/>
            <person name="Nakayama K."/>
        </authorList>
    </citation>
    <scope>NUCLEOTIDE SEQUENCE</scope>
</reference>
<name>A0ABQ5ACE6_9ASTR</name>
<dbReference type="EMBL" id="BQNB010012115">
    <property type="protein sequence ID" value="GJS99401.1"/>
    <property type="molecule type" value="Genomic_DNA"/>
</dbReference>
<organism evidence="1 2">
    <name type="scientific">Tanacetum coccineum</name>
    <dbReference type="NCBI Taxonomy" id="301880"/>
    <lineage>
        <taxon>Eukaryota</taxon>
        <taxon>Viridiplantae</taxon>
        <taxon>Streptophyta</taxon>
        <taxon>Embryophyta</taxon>
        <taxon>Tracheophyta</taxon>
        <taxon>Spermatophyta</taxon>
        <taxon>Magnoliopsida</taxon>
        <taxon>eudicotyledons</taxon>
        <taxon>Gunneridae</taxon>
        <taxon>Pentapetalae</taxon>
        <taxon>asterids</taxon>
        <taxon>campanulids</taxon>
        <taxon>Asterales</taxon>
        <taxon>Asteraceae</taxon>
        <taxon>Asteroideae</taxon>
        <taxon>Anthemideae</taxon>
        <taxon>Anthemidinae</taxon>
        <taxon>Tanacetum</taxon>
    </lineage>
</organism>
<dbReference type="Proteomes" id="UP001151760">
    <property type="component" value="Unassembled WGS sequence"/>
</dbReference>
<evidence type="ECO:0000313" key="1">
    <source>
        <dbReference type="EMBL" id="GJS99401.1"/>
    </source>
</evidence>
<evidence type="ECO:0000313" key="2">
    <source>
        <dbReference type="Proteomes" id="UP001151760"/>
    </source>
</evidence>
<sequence length="317" mass="35885">MKMQKASSAQQSIGYVTFTNRIEKSQDIRNCLICMFFSLKKNPRTYYQQALQDESWVEAMQEELLQFITTRIGVGFLLICHMGKKLTATSPFESNKPLVKICYEKRLIEVIKIHTDSNVADLLTKGFDVTRFNFLVIDFSNGDVFHSVDLGSRESLEGDMDGTEEFLLSNLFDFWLTKVSTDRLKFWMTAKSRTINNISYIDATVAGKPVTISEASIRSDLLFDDADGIDSLNNQAIFDIIKLMGLARKTSLKKKGVQKGYVSKQGRKSVKSFKGEPSLHKDLAFDDLDDIVDDAMDYMESKDAQDEGRTSYVIPGT</sequence>
<protein>
    <submittedName>
        <fullName evidence="1">Uncharacterized protein</fullName>
    </submittedName>
</protein>
<comment type="caution">
    <text evidence="1">The sequence shown here is derived from an EMBL/GenBank/DDBJ whole genome shotgun (WGS) entry which is preliminary data.</text>
</comment>